<organism evidence="2 3">
    <name type="scientific">Ameca splendens</name>
    <dbReference type="NCBI Taxonomy" id="208324"/>
    <lineage>
        <taxon>Eukaryota</taxon>
        <taxon>Metazoa</taxon>
        <taxon>Chordata</taxon>
        <taxon>Craniata</taxon>
        <taxon>Vertebrata</taxon>
        <taxon>Euteleostomi</taxon>
        <taxon>Actinopterygii</taxon>
        <taxon>Neopterygii</taxon>
        <taxon>Teleostei</taxon>
        <taxon>Neoteleostei</taxon>
        <taxon>Acanthomorphata</taxon>
        <taxon>Ovalentaria</taxon>
        <taxon>Atherinomorphae</taxon>
        <taxon>Cyprinodontiformes</taxon>
        <taxon>Goodeidae</taxon>
        <taxon>Ameca</taxon>
    </lineage>
</organism>
<keyword evidence="1" id="KW-0472">Membrane</keyword>
<gene>
    <name evidence="2" type="ORF">AMECASPLE_016552</name>
</gene>
<proteinExistence type="predicted"/>
<evidence type="ECO:0000256" key="1">
    <source>
        <dbReference type="SAM" id="Phobius"/>
    </source>
</evidence>
<reference evidence="2 3" key="1">
    <citation type="submission" date="2021-06" db="EMBL/GenBank/DDBJ databases">
        <authorList>
            <person name="Palmer J.M."/>
        </authorList>
    </citation>
    <scope>NUCLEOTIDE SEQUENCE [LARGE SCALE GENOMIC DNA]</scope>
    <source>
        <strain evidence="2 3">AS_MEX2019</strain>
        <tissue evidence="2">Muscle</tissue>
    </source>
</reference>
<evidence type="ECO:0000313" key="2">
    <source>
        <dbReference type="EMBL" id="MEQ2291792.1"/>
    </source>
</evidence>
<sequence>MWQEVEKFKGAKYFRKALYLSSLMVPSQRQGTHAMCTNTPPYHHRCWLLNFALITIQIVLLLFSPDNTTSMISKNNWKCELVRPQNTFPLCVSSSQMISGPEKLAAFLGVVDLWLSLCMVEF</sequence>
<evidence type="ECO:0000313" key="3">
    <source>
        <dbReference type="Proteomes" id="UP001469553"/>
    </source>
</evidence>
<feature type="transmembrane region" description="Helical" evidence="1">
    <location>
        <begin position="47"/>
        <end position="64"/>
    </location>
</feature>
<keyword evidence="1" id="KW-1133">Transmembrane helix</keyword>
<name>A0ABV0YDA5_9TELE</name>
<comment type="caution">
    <text evidence="2">The sequence shown here is derived from an EMBL/GenBank/DDBJ whole genome shotgun (WGS) entry which is preliminary data.</text>
</comment>
<dbReference type="EMBL" id="JAHRIP010029423">
    <property type="protein sequence ID" value="MEQ2291792.1"/>
    <property type="molecule type" value="Genomic_DNA"/>
</dbReference>
<protein>
    <submittedName>
        <fullName evidence="2">Uncharacterized protein</fullName>
    </submittedName>
</protein>
<keyword evidence="3" id="KW-1185">Reference proteome</keyword>
<accession>A0ABV0YDA5</accession>
<keyword evidence="1" id="KW-0812">Transmembrane</keyword>
<dbReference type="Proteomes" id="UP001469553">
    <property type="component" value="Unassembled WGS sequence"/>
</dbReference>